<evidence type="ECO:0000256" key="4">
    <source>
        <dbReference type="ARBA" id="ARBA00023163"/>
    </source>
</evidence>
<evidence type="ECO:0000313" key="9">
    <source>
        <dbReference type="Proteomes" id="UP000593579"/>
    </source>
</evidence>
<name>A0A7J9CE06_GOSGO</name>
<organism evidence="8 9">
    <name type="scientific">Gossypium gossypioides</name>
    <name type="common">Mexican cotton</name>
    <name type="synonym">Selera gossypioides</name>
    <dbReference type="NCBI Taxonomy" id="34282"/>
    <lineage>
        <taxon>Eukaryota</taxon>
        <taxon>Viridiplantae</taxon>
        <taxon>Streptophyta</taxon>
        <taxon>Embryophyta</taxon>
        <taxon>Tracheophyta</taxon>
        <taxon>Spermatophyta</taxon>
        <taxon>Magnoliopsida</taxon>
        <taxon>eudicotyledons</taxon>
        <taxon>Gunneridae</taxon>
        <taxon>Pentapetalae</taxon>
        <taxon>rosids</taxon>
        <taxon>malvids</taxon>
        <taxon>Malvales</taxon>
        <taxon>Malvaceae</taxon>
        <taxon>Malvoideae</taxon>
        <taxon>Gossypium</taxon>
    </lineage>
</organism>
<dbReference type="PANTHER" id="PTHR31744">
    <property type="entry name" value="PROTEIN CUP-SHAPED COTYLEDON 2-RELATED"/>
    <property type="match status" value="1"/>
</dbReference>
<dbReference type="PANTHER" id="PTHR31744:SF210">
    <property type="entry name" value="NAC DOMAIN-CONTAINING PROTEIN 86-LIKE"/>
    <property type="match status" value="1"/>
</dbReference>
<dbReference type="Pfam" id="PF02365">
    <property type="entry name" value="NAM"/>
    <property type="match status" value="1"/>
</dbReference>
<reference evidence="8 9" key="1">
    <citation type="journal article" date="2019" name="Genome Biol. Evol.">
        <title>Insights into the evolution of the New World diploid cottons (Gossypium, subgenus Houzingenia) based on genome sequencing.</title>
        <authorList>
            <person name="Grover C.E."/>
            <person name="Arick M.A. 2nd"/>
            <person name="Thrash A."/>
            <person name="Conover J.L."/>
            <person name="Sanders W.S."/>
            <person name="Peterson D.G."/>
            <person name="Frelichowski J.E."/>
            <person name="Scheffler J.A."/>
            <person name="Scheffler B.E."/>
            <person name="Wendel J.F."/>
        </authorList>
    </citation>
    <scope>NUCLEOTIDE SEQUENCE [LARGE SCALE GENOMIC DNA]</scope>
    <source>
        <strain evidence="8">5</strain>
        <tissue evidence="8">Leaf</tissue>
    </source>
</reference>
<evidence type="ECO:0000256" key="3">
    <source>
        <dbReference type="ARBA" id="ARBA00023125"/>
    </source>
</evidence>
<dbReference type="Proteomes" id="UP000593579">
    <property type="component" value="Unassembled WGS sequence"/>
</dbReference>
<dbReference type="GO" id="GO:0006355">
    <property type="term" value="P:regulation of DNA-templated transcription"/>
    <property type="evidence" value="ECO:0007669"/>
    <property type="project" value="InterPro"/>
</dbReference>
<keyword evidence="2" id="KW-0805">Transcription regulation</keyword>
<evidence type="ECO:0000259" key="7">
    <source>
        <dbReference type="PROSITE" id="PS51005"/>
    </source>
</evidence>
<keyword evidence="3" id="KW-0238">DNA-binding</keyword>
<dbReference type="PROSITE" id="PS51005">
    <property type="entry name" value="NAC"/>
    <property type="match status" value="1"/>
</dbReference>
<keyword evidence="6" id="KW-0812">Transmembrane</keyword>
<dbReference type="OrthoDB" id="777252at2759"/>
<dbReference type="GO" id="GO:0005634">
    <property type="term" value="C:nucleus"/>
    <property type="evidence" value="ECO:0007669"/>
    <property type="project" value="UniProtKB-SubCell"/>
</dbReference>
<dbReference type="SUPFAM" id="SSF101941">
    <property type="entry name" value="NAC domain"/>
    <property type="match status" value="1"/>
</dbReference>
<evidence type="ECO:0000256" key="5">
    <source>
        <dbReference type="ARBA" id="ARBA00023242"/>
    </source>
</evidence>
<feature type="transmembrane region" description="Helical" evidence="6">
    <location>
        <begin position="611"/>
        <end position="633"/>
    </location>
</feature>
<feature type="domain" description="NAC" evidence="7">
    <location>
        <begin position="9"/>
        <end position="158"/>
    </location>
</feature>
<evidence type="ECO:0000256" key="1">
    <source>
        <dbReference type="ARBA" id="ARBA00004123"/>
    </source>
</evidence>
<keyword evidence="6" id="KW-0472">Membrane</keyword>
<comment type="subcellular location">
    <subcellularLocation>
        <location evidence="1">Nucleus</location>
    </subcellularLocation>
</comment>
<dbReference type="GO" id="GO:0003677">
    <property type="term" value="F:DNA binding"/>
    <property type="evidence" value="ECO:0007669"/>
    <property type="project" value="UniProtKB-KW"/>
</dbReference>
<keyword evidence="4" id="KW-0804">Transcription</keyword>
<protein>
    <recommendedName>
        <fullName evidence="7">NAC domain-containing protein</fullName>
    </recommendedName>
</protein>
<dbReference type="InterPro" id="IPR036093">
    <property type="entry name" value="NAC_dom_sf"/>
</dbReference>
<proteinExistence type="predicted"/>
<dbReference type="FunFam" id="2.170.150.80:FF:000002">
    <property type="entry name" value="Nac domain-containing protein 86"/>
    <property type="match status" value="1"/>
</dbReference>
<keyword evidence="9" id="KW-1185">Reference proteome</keyword>
<evidence type="ECO:0000256" key="6">
    <source>
        <dbReference type="SAM" id="Phobius"/>
    </source>
</evidence>
<evidence type="ECO:0000313" key="8">
    <source>
        <dbReference type="EMBL" id="MBA0746385.1"/>
    </source>
</evidence>
<dbReference type="EMBL" id="JABEZY010000009">
    <property type="protein sequence ID" value="MBA0746385.1"/>
    <property type="molecule type" value="Genomic_DNA"/>
</dbReference>
<accession>A0A7J9CE06</accession>
<sequence length="638" mass="71703">MGRDSATSLAPGFRFHPTDEELVRYYLKRKILNRPSFDAISVIDIYRSEPWDLPDKSKLKSRDLEWYFFSALDKKYGNGSRTNRATERGYWKTTGKDRAIRFRERVVGMKKTLVYHKGRAPRGERTNWVMHEYRLTDETLEKGGIQQDAFVLCRVFQKSGSGPKNGEQYGAPFIEEEWEDDEAVFVPGQQDASAHEEAANEDAFVEVNDIDQVCNVFGLFCTWKLDFFCAFFVTNLTFNDVCSWSHITAVGKFLQPDSLNLDIGNPSENNILPLNGYCGESSNHVEHSREFSEDDQNLPNSMHENAFLPSSFYYGESSNCGEHSMEFKEDYQKPIRMHATEGDSKPHHELVVADSPEQNLIATNGKPVKDEYVLEPIENITSTNYVLGDPYLDVTSYLPTNDELFLEANDFSNPIYPESELFDINEYLSFDDADDQSLAFDYDEIVGSEIPDFGQEPLTETHTNEGTEQDLNASEHVEEHGNSDASSSKQELEATEFDLGTKYPFMKRASHMLGSLPAPPAFASEFPPKDAAIKLNSASHASSSVHVMAGMIRITDTTSSGNRLDWSYGKNGNLNIILSFSLPQGDINSSSFLPMASLPSGKTGPVSARGWFFLMLFSVLIISASVKIGTCFCTRYGL</sequence>
<gene>
    <name evidence="8" type="ORF">Gogos_008907</name>
</gene>
<keyword evidence="6" id="KW-1133">Transmembrane helix</keyword>
<keyword evidence="5" id="KW-0539">Nucleus</keyword>
<comment type="caution">
    <text evidence="8">The sequence shown here is derived from an EMBL/GenBank/DDBJ whole genome shotgun (WGS) entry which is preliminary data.</text>
</comment>
<dbReference type="InterPro" id="IPR003441">
    <property type="entry name" value="NAC-dom"/>
</dbReference>
<dbReference type="Gene3D" id="2.170.150.80">
    <property type="entry name" value="NAC domain"/>
    <property type="match status" value="1"/>
</dbReference>
<evidence type="ECO:0000256" key="2">
    <source>
        <dbReference type="ARBA" id="ARBA00023015"/>
    </source>
</evidence>
<dbReference type="AlphaFoldDB" id="A0A7J9CE06"/>